<name>A0ABR2HNQ4_9PEZI</name>
<evidence type="ECO:0000313" key="2">
    <source>
        <dbReference type="EMBL" id="KAK8850806.1"/>
    </source>
</evidence>
<gene>
    <name evidence="2" type="ORF">PGQ11_013285</name>
</gene>
<evidence type="ECO:0000313" key="3">
    <source>
        <dbReference type="Proteomes" id="UP001390339"/>
    </source>
</evidence>
<dbReference type="SUPFAM" id="SSF52833">
    <property type="entry name" value="Thioredoxin-like"/>
    <property type="match status" value="1"/>
</dbReference>
<dbReference type="EMBL" id="JAPCWZ010000009">
    <property type="protein sequence ID" value="KAK8850806.1"/>
    <property type="molecule type" value="Genomic_DNA"/>
</dbReference>
<dbReference type="Gene3D" id="3.40.30.10">
    <property type="entry name" value="Glutaredoxin"/>
    <property type="match status" value="1"/>
</dbReference>
<dbReference type="Proteomes" id="UP001390339">
    <property type="component" value="Unassembled WGS sequence"/>
</dbReference>
<comment type="caution">
    <text evidence="2">The sequence shown here is derived from an EMBL/GenBank/DDBJ whole genome shotgun (WGS) entry which is preliminary data.</text>
</comment>
<dbReference type="InterPro" id="IPR004045">
    <property type="entry name" value="Glutathione_S-Trfase_N"/>
</dbReference>
<evidence type="ECO:0000259" key="1">
    <source>
        <dbReference type="PROSITE" id="PS50404"/>
    </source>
</evidence>
<feature type="domain" description="GST N-terminal" evidence="1">
    <location>
        <begin position="8"/>
        <end position="99"/>
    </location>
</feature>
<protein>
    <submittedName>
        <fullName evidence="2">Glutathione S-transferase domain-containing protein</fullName>
    </submittedName>
</protein>
<dbReference type="InterPro" id="IPR036249">
    <property type="entry name" value="Thioredoxin-like_sf"/>
</dbReference>
<reference evidence="2 3" key="1">
    <citation type="journal article" date="2024" name="IMA Fungus">
        <title>Apiospora arundinis, a panoply of carbohydrate-active enzymes and secondary metabolites.</title>
        <authorList>
            <person name="Sorensen T."/>
            <person name="Petersen C."/>
            <person name="Muurmann A.T."/>
            <person name="Christiansen J.V."/>
            <person name="Brundto M.L."/>
            <person name="Overgaard C.K."/>
            <person name="Boysen A.T."/>
            <person name="Wollenberg R.D."/>
            <person name="Larsen T.O."/>
            <person name="Sorensen J.L."/>
            <person name="Nielsen K.L."/>
            <person name="Sondergaard T.E."/>
        </authorList>
    </citation>
    <scope>NUCLEOTIDE SEQUENCE [LARGE SCALE GENOMIC DNA]</scope>
    <source>
        <strain evidence="2 3">AAU 773</strain>
    </source>
</reference>
<organism evidence="2 3">
    <name type="scientific">Apiospora arundinis</name>
    <dbReference type="NCBI Taxonomy" id="335852"/>
    <lineage>
        <taxon>Eukaryota</taxon>
        <taxon>Fungi</taxon>
        <taxon>Dikarya</taxon>
        <taxon>Ascomycota</taxon>
        <taxon>Pezizomycotina</taxon>
        <taxon>Sordariomycetes</taxon>
        <taxon>Xylariomycetidae</taxon>
        <taxon>Amphisphaeriales</taxon>
        <taxon>Apiosporaceae</taxon>
        <taxon>Apiospora</taxon>
    </lineage>
</organism>
<proteinExistence type="predicted"/>
<accession>A0ABR2HNQ4</accession>
<dbReference type="PROSITE" id="PS50404">
    <property type="entry name" value="GST_NTER"/>
    <property type="match status" value="1"/>
</dbReference>
<keyword evidence="3" id="KW-1185">Reference proteome</keyword>
<sequence>MAGNTSNAEYNLYSSPFSLYSMMARHTCQLGPTTAGAEPPSIALRFVNHKKDENLREDYLVHVNPKGQVPAMTGGALTQPLTDSITITLHLAEQHYPSMLPPEHAAVIRDLLKRIHAIPGLSFTNKNPTAEMAKYNPSPVEYILNNEKDISPGYRKALEGKLKFHKEGNAVAFQPSVVAKAHADLQTIFAEITEHRKRSGAYDKESPPEWTFGKQVGPTALDSHLLPLVLRCVDAGNAELVPPELQRWAAAQAKGPVWQKVLHGRPTLWDPSMGPVEDMQEMMTLCYDTLACTH</sequence>